<keyword evidence="1" id="KW-0812">Transmembrane</keyword>
<dbReference type="AlphaFoldDB" id="A0A8H5FWU4"/>
<name>A0A8H5FWU4_9AGAR</name>
<organism evidence="2 3">
    <name type="scientific">Leucocoprinus leucothites</name>
    <dbReference type="NCBI Taxonomy" id="201217"/>
    <lineage>
        <taxon>Eukaryota</taxon>
        <taxon>Fungi</taxon>
        <taxon>Dikarya</taxon>
        <taxon>Basidiomycota</taxon>
        <taxon>Agaricomycotina</taxon>
        <taxon>Agaricomycetes</taxon>
        <taxon>Agaricomycetidae</taxon>
        <taxon>Agaricales</taxon>
        <taxon>Agaricineae</taxon>
        <taxon>Agaricaceae</taxon>
        <taxon>Leucocoprinus</taxon>
    </lineage>
</organism>
<feature type="transmembrane region" description="Helical" evidence="1">
    <location>
        <begin position="48"/>
        <end position="66"/>
    </location>
</feature>
<dbReference type="InterPro" id="IPR036249">
    <property type="entry name" value="Thioredoxin-like_sf"/>
</dbReference>
<accession>A0A8H5FWU4</accession>
<evidence type="ECO:0000313" key="3">
    <source>
        <dbReference type="Proteomes" id="UP000559027"/>
    </source>
</evidence>
<reference evidence="2 3" key="1">
    <citation type="journal article" date="2020" name="ISME J.">
        <title>Uncovering the hidden diversity of litter-decomposition mechanisms in mushroom-forming fungi.</title>
        <authorList>
            <person name="Floudas D."/>
            <person name="Bentzer J."/>
            <person name="Ahren D."/>
            <person name="Johansson T."/>
            <person name="Persson P."/>
            <person name="Tunlid A."/>
        </authorList>
    </citation>
    <scope>NUCLEOTIDE SEQUENCE [LARGE SCALE GENOMIC DNA]</scope>
    <source>
        <strain evidence="2 3">CBS 146.42</strain>
    </source>
</reference>
<proteinExistence type="predicted"/>
<dbReference type="Proteomes" id="UP000559027">
    <property type="component" value="Unassembled WGS sequence"/>
</dbReference>
<dbReference type="Gene3D" id="3.40.30.10">
    <property type="entry name" value="Glutaredoxin"/>
    <property type="match status" value="1"/>
</dbReference>
<keyword evidence="1" id="KW-0472">Membrane</keyword>
<evidence type="ECO:0000256" key="1">
    <source>
        <dbReference type="SAM" id="Phobius"/>
    </source>
</evidence>
<evidence type="ECO:0000313" key="2">
    <source>
        <dbReference type="EMBL" id="KAF5351703.1"/>
    </source>
</evidence>
<sequence>MSIPRISSRTPLKDRLLPLHTPNEKLYQPLIFLPVAAVSHLRKARQQAYLLALLSLILLTAYVFLLRRHDTGSSLVLREPDSTRPSPSQLSLALESIRNSGVDFKPRPKKTAEQIRLTDAQELAAVSSFLASLPSQNQIPSFVDPSSPIDPQLVLDFDTRGPRASKEVVAMVEDVWSRNPVFLYSKVSGLPKGTRRTTELSNFRNQHYSAASREVKMILDNFNLKPTPTIIDVDVRDDADVLIPMLHRLTSIHEFPILIVAGRLVGTLEDVRQMNNNGTLRQMIAQSGARIEGARRRKHRH</sequence>
<dbReference type="OrthoDB" id="423313at2759"/>
<dbReference type="EMBL" id="JAACJO010000012">
    <property type="protein sequence ID" value="KAF5351703.1"/>
    <property type="molecule type" value="Genomic_DNA"/>
</dbReference>
<protein>
    <submittedName>
        <fullName evidence="2">Uncharacterized protein</fullName>
    </submittedName>
</protein>
<keyword evidence="1" id="KW-1133">Transmembrane helix</keyword>
<comment type="caution">
    <text evidence="2">The sequence shown here is derived from an EMBL/GenBank/DDBJ whole genome shotgun (WGS) entry which is preliminary data.</text>
</comment>
<gene>
    <name evidence="2" type="ORF">D9756_007654</name>
</gene>
<dbReference type="PROSITE" id="PS51354">
    <property type="entry name" value="GLUTAREDOXIN_2"/>
    <property type="match status" value="1"/>
</dbReference>
<keyword evidence="3" id="KW-1185">Reference proteome</keyword>
<dbReference type="SUPFAM" id="SSF52833">
    <property type="entry name" value="Thioredoxin-like"/>
    <property type="match status" value="1"/>
</dbReference>